<evidence type="ECO:0000256" key="1">
    <source>
        <dbReference type="SAM" id="MobiDB-lite"/>
    </source>
</evidence>
<feature type="region of interest" description="Disordered" evidence="1">
    <location>
        <begin position="141"/>
        <end position="177"/>
    </location>
</feature>
<dbReference type="EMBL" id="APCN01002395">
    <property type="status" value="NOT_ANNOTATED_CDS"/>
    <property type="molecule type" value="Genomic_DNA"/>
</dbReference>
<dbReference type="RefSeq" id="XP_040166078.1">
    <property type="nucleotide sequence ID" value="XM_040310144.1"/>
</dbReference>
<dbReference type="RefSeq" id="XP_040166077.1">
    <property type="nucleotide sequence ID" value="XM_040310143.1"/>
</dbReference>
<reference evidence="2" key="1">
    <citation type="submission" date="2022-08" db="UniProtKB">
        <authorList>
            <consortium name="EnsemblMetazoa"/>
        </authorList>
    </citation>
    <scope>IDENTIFICATION</scope>
    <source>
        <strain evidence="2">Dongola</strain>
    </source>
</reference>
<dbReference type="Proteomes" id="UP000075840">
    <property type="component" value="Unassembled WGS sequence"/>
</dbReference>
<dbReference type="RefSeq" id="XP_040166075.1">
    <property type="nucleotide sequence ID" value="XM_040310141.1"/>
</dbReference>
<dbReference type="VEuPathDB" id="VectorBase:AARA21_014945"/>
<name>A0A182HH85_ANOAR</name>
<feature type="compositionally biased region" description="Acidic residues" evidence="1">
    <location>
        <begin position="164"/>
        <end position="177"/>
    </location>
</feature>
<evidence type="ECO:0000313" key="3">
    <source>
        <dbReference type="Proteomes" id="UP000075840"/>
    </source>
</evidence>
<feature type="compositionally biased region" description="Basic residues" evidence="1">
    <location>
        <begin position="282"/>
        <end position="294"/>
    </location>
</feature>
<dbReference type="GeneID" id="120901832"/>
<protein>
    <submittedName>
        <fullName evidence="2">Uncharacterized protein</fullName>
    </submittedName>
</protein>
<dbReference type="AlphaFoldDB" id="A0A182HH85"/>
<dbReference type="VEuPathDB" id="VectorBase:AARA000588"/>
<dbReference type="EnsemblMetazoa" id="AARA000588-RA">
    <property type="protein sequence ID" value="AARA000588-PA"/>
    <property type="gene ID" value="AARA000588"/>
</dbReference>
<dbReference type="RefSeq" id="XP_040166079.1">
    <property type="nucleotide sequence ID" value="XM_040310145.1"/>
</dbReference>
<sequence>MPAYAGFDSFGTSRRTAESLYYTAKEYDSAEESDYVRRAIFEDGPNTIFNRRYVDPWDMENYVYIRKQVMDPTSESEVPPSPAGEPIQSKFYYVPGELNGSGLECRDCSSAELIDPEFDPVARGEDLEGQSVVLLPEEEDALDGESQHHRQQHTMVGDERPSELEDELNAEDDEDEDGFYTERYDTVMDEDSIGGDEHVYSSYTDLETSSTEQPSSCDSSMSALRLHTPGFGKSASSRRPIVLPKPLPQLEFPGPPSYEYYEPSCCYMPLPPPPPPPPPPAHFHHAHAHHHHGHSGLPLGPPPSVTGTILSDQHNYYTLNDCLECARQEAEHVPLYATTSSAGGLAGPPAGSPTRRRSRSVSVVSQSMSIARRPSQMLDPATAIAIAATNANVCYTPQHFSLSKKGLLQIDYSCNWNNLDRYIAK</sequence>
<proteinExistence type="predicted"/>
<feature type="region of interest" description="Disordered" evidence="1">
    <location>
        <begin position="277"/>
        <end position="296"/>
    </location>
</feature>
<keyword evidence="3" id="KW-1185">Reference proteome</keyword>
<evidence type="ECO:0000313" key="2">
    <source>
        <dbReference type="EnsemblMetazoa" id="AARA000588-PA"/>
    </source>
</evidence>
<feature type="compositionally biased region" description="Low complexity" evidence="1">
    <location>
        <begin position="340"/>
        <end position="353"/>
    </location>
</feature>
<dbReference type="KEGG" id="aara:120901832"/>
<accession>A0A182HH85</accession>
<organism evidence="2 3">
    <name type="scientific">Anopheles arabiensis</name>
    <name type="common">Mosquito</name>
    <dbReference type="NCBI Taxonomy" id="7173"/>
    <lineage>
        <taxon>Eukaryota</taxon>
        <taxon>Metazoa</taxon>
        <taxon>Ecdysozoa</taxon>
        <taxon>Arthropoda</taxon>
        <taxon>Hexapoda</taxon>
        <taxon>Insecta</taxon>
        <taxon>Pterygota</taxon>
        <taxon>Neoptera</taxon>
        <taxon>Endopterygota</taxon>
        <taxon>Diptera</taxon>
        <taxon>Nematocera</taxon>
        <taxon>Culicoidea</taxon>
        <taxon>Culicidae</taxon>
        <taxon>Anophelinae</taxon>
        <taxon>Anopheles</taxon>
    </lineage>
</organism>
<feature type="region of interest" description="Disordered" evidence="1">
    <location>
        <begin position="339"/>
        <end position="359"/>
    </location>
</feature>